<reference evidence="4" key="1">
    <citation type="journal article" date="2019" name="Int. J. Syst. Evol. Microbiol.">
        <title>The Global Catalogue of Microorganisms (GCM) 10K type strain sequencing project: providing services to taxonomists for standard genome sequencing and annotation.</title>
        <authorList>
            <consortium name="The Broad Institute Genomics Platform"/>
            <consortium name="The Broad Institute Genome Sequencing Center for Infectious Disease"/>
            <person name="Wu L."/>
            <person name="Ma J."/>
        </authorList>
    </citation>
    <scope>NUCLEOTIDE SEQUENCE [LARGE SCALE GENOMIC DNA]</scope>
    <source>
        <strain evidence="4">CGMCC 1.15928</strain>
    </source>
</reference>
<gene>
    <name evidence="3" type="ORF">GCM10011503_14890</name>
</gene>
<evidence type="ECO:0000313" key="4">
    <source>
        <dbReference type="Proteomes" id="UP000628854"/>
    </source>
</evidence>
<dbReference type="Pfam" id="PF12680">
    <property type="entry name" value="SnoaL_2"/>
    <property type="match status" value="1"/>
</dbReference>
<evidence type="ECO:0000313" key="3">
    <source>
        <dbReference type="EMBL" id="GGB67133.1"/>
    </source>
</evidence>
<protein>
    <recommendedName>
        <fullName evidence="2">SnoaL-like domain-containing protein</fullName>
    </recommendedName>
</protein>
<dbReference type="InterPro" id="IPR037401">
    <property type="entry name" value="SnoaL-like"/>
</dbReference>
<feature type="region of interest" description="Disordered" evidence="1">
    <location>
        <begin position="21"/>
        <end position="42"/>
    </location>
</feature>
<organism evidence="3 4">
    <name type="scientific">Henriciella pelagia</name>
    <dbReference type="NCBI Taxonomy" id="1977912"/>
    <lineage>
        <taxon>Bacteria</taxon>
        <taxon>Pseudomonadati</taxon>
        <taxon>Pseudomonadota</taxon>
        <taxon>Alphaproteobacteria</taxon>
        <taxon>Hyphomonadales</taxon>
        <taxon>Hyphomonadaceae</taxon>
        <taxon>Henriciella</taxon>
    </lineage>
</organism>
<evidence type="ECO:0000259" key="2">
    <source>
        <dbReference type="Pfam" id="PF12680"/>
    </source>
</evidence>
<comment type="caution">
    <text evidence="3">The sequence shown here is derived from an EMBL/GenBank/DDBJ whole genome shotgun (WGS) entry which is preliminary data.</text>
</comment>
<dbReference type="PANTHER" id="PTHR41252:SF1">
    <property type="entry name" value="BLR2505 PROTEIN"/>
    <property type="match status" value="1"/>
</dbReference>
<sequence length="179" mass="19209">MKYTITVAAFGLIAACSEPSSNGSGDAQAPAETAQTATPEDVADDISTVDTVKTVYDGFATGDIALATSNFAESIVWTEAENSPYADQNPYEGTDEIVTGLFARLGGEWEYFNAVPSEFIAEGNRVVSLGRYTAKHGETGKEMDIPFVHVWTVEDGEITSFQQYTDTLAHTAVMTTDPE</sequence>
<dbReference type="EMBL" id="BMKF01000001">
    <property type="protein sequence ID" value="GGB67133.1"/>
    <property type="molecule type" value="Genomic_DNA"/>
</dbReference>
<dbReference type="PANTHER" id="PTHR41252">
    <property type="entry name" value="BLR2505 PROTEIN"/>
    <property type="match status" value="1"/>
</dbReference>
<accession>A0ABQ1JEV5</accession>
<dbReference type="PROSITE" id="PS51257">
    <property type="entry name" value="PROKAR_LIPOPROTEIN"/>
    <property type="match status" value="1"/>
</dbReference>
<dbReference type="Gene3D" id="3.10.450.50">
    <property type="match status" value="1"/>
</dbReference>
<dbReference type="InterPro" id="IPR032710">
    <property type="entry name" value="NTF2-like_dom_sf"/>
</dbReference>
<feature type="domain" description="SnoaL-like" evidence="2">
    <location>
        <begin position="52"/>
        <end position="160"/>
    </location>
</feature>
<feature type="compositionally biased region" description="Low complexity" evidence="1">
    <location>
        <begin position="27"/>
        <end position="40"/>
    </location>
</feature>
<name>A0ABQ1JEV5_9PROT</name>
<evidence type="ECO:0000256" key="1">
    <source>
        <dbReference type="SAM" id="MobiDB-lite"/>
    </source>
</evidence>
<keyword evidence="4" id="KW-1185">Reference proteome</keyword>
<proteinExistence type="predicted"/>
<dbReference type="SUPFAM" id="SSF54427">
    <property type="entry name" value="NTF2-like"/>
    <property type="match status" value="1"/>
</dbReference>
<dbReference type="RefSeq" id="WP_084394678.1">
    <property type="nucleotide sequence ID" value="NZ_BMKF01000001.1"/>
</dbReference>
<dbReference type="Proteomes" id="UP000628854">
    <property type="component" value="Unassembled WGS sequence"/>
</dbReference>